<dbReference type="STRING" id="1155689.SAMN05444278_101284"/>
<organism evidence="2 3">
    <name type="scientific">Psychroflexus salarius</name>
    <dbReference type="NCBI Taxonomy" id="1155689"/>
    <lineage>
        <taxon>Bacteria</taxon>
        <taxon>Pseudomonadati</taxon>
        <taxon>Bacteroidota</taxon>
        <taxon>Flavobacteriia</taxon>
        <taxon>Flavobacteriales</taxon>
        <taxon>Flavobacteriaceae</taxon>
        <taxon>Psychroflexus</taxon>
    </lineage>
</organism>
<dbReference type="OrthoDB" id="1420424at2"/>
<sequence length="434" mass="49599">MKTIQIIKFSLCFLIGFTAIAQKTKHFKESFKVTDNAEVFLNINNAEITIETWNKNRVDVEAEVTVNSESDEINQKILENFNFEALGNSKKVEIKSGNISSKFGRRLARLNPDKIEILTEDIKGPPSPPKPPLPPLPPSLEEINLDFDINQFNSEGKAYLKKFQDSIKAFFNNSDYKKEMKAWQEGFAKGWNESGMEDSIRVITYKIKEDLKKEDLKKEELKRQVRRRAIRLRKSHKIKTKILIKIPKNTQLNVNLKRSQLKVANINNINARLNYSSLQSSNLTGHNNVITAKHSKVNIDEVESLNLSLLYSKKNRLGEVKRLILNSKTSNVSIDKILNEAIIEGSFGNLMVKSISEDFSLIDISLKNSEANLKLPEVDYNFYVNSKSSQFNLKTELDFKTSKVFDAVTYQNPERLSTTKALNIKANYSTLNLN</sequence>
<protein>
    <recommendedName>
        <fullName evidence="4">Adhesin domain-containing protein</fullName>
    </recommendedName>
</protein>
<proteinExistence type="predicted"/>
<keyword evidence="3" id="KW-1185">Reference proteome</keyword>
<dbReference type="EMBL" id="FQTW01000001">
    <property type="protein sequence ID" value="SHE34658.1"/>
    <property type="molecule type" value="Genomic_DNA"/>
</dbReference>
<dbReference type="Proteomes" id="UP000184462">
    <property type="component" value="Unassembled WGS sequence"/>
</dbReference>
<evidence type="ECO:0008006" key="4">
    <source>
        <dbReference type="Google" id="ProtNLM"/>
    </source>
</evidence>
<feature type="chain" id="PRO_5012861044" description="Adhesin domain-containing protein" evidence="1">
    <location>
        <begin position="22"/>
        <end position="434"/>
    </location>
</feature>
<reference evidence="2 3" key="1">
    <citation type="submission" date="2016-11" db="EMBL/GenBank/DDBJ databases">
        <authorList>
            <person name="Jaros S."/>
            <person name="Januszkiewicz K."/>
            <person name="Wedrychowicz H."/>
        </authorList>
    </citation>
    <scope>NUCLEOTIDE SEQUENCE [LARGE SCALE GENOMIC DNA]</scope>
    <source>
        <strain evidence="2 3">DSM 25661</strain>
    </source>
</reference>
<accession>A0A1M4SR54</accession>
<feature type="signal peptide" evidence="1">
    <location>
        <begin position="1"/>
        <end position="21"/>
    </location>
</feature>
<dbReference type="RefSeq" id="WP_073190993.1">
    <property type="nucleotide sequence ID" value="NZ_FQTW01000001.1"/>
</dbReference>
<evidence type="ECO:0000313" key="2">
    <source>
        <dbReference type="EMBL" id="SHE34658.1"/>
    </source>
</evidence>
<keyword evidence="1" id="KW-0732">Signal</keyword>
<name>A0A1M4SR54_9FLAO</name>
<evidence type="ECO:0000256" key="1">
    <source>
        <dbReference type="SAM" id="SignalP"/>
    </source>
</evidence>
<evidence type="ECO:0000313" key="3">
    <source>
        <dbReference type="Proteomes" id="UP000184462"/>
    </source>
</evidence>
<dbReference type="AlphaFoldDB" id="A0A1M4SR54"/>
<gene>
    <name evidence="2" type="ORF">SAMN05444278_101284</name>
</gene>